<feature type="compositionally biased region" description="Gly residues" evidence="1">
    <location>
        <begin position="431"/>
        <end position="490"/>
    </location>
</feature>
<keyword evidence="2" id="KW-0812">Transmembrane</keyword>
<name>A0AAU2JK97_9ACTN</name>
<feature type="transmembrane region" description="Helical" evidence="2">
    <location>
        <begin position="390"/>
        <end position="410"/>
    </location>
</feature>
<gene>
    <name evidence="3" type="ORF">OG327_07265</name>
</gene>
<organism evidence="3">
    <name type="scientific">Streptomyces sp. NBC_00049</name>
    <dbReference type="NCBI Taxonomy" id="2903617"/>
    <lineage>
        <taxon>Bacteria</taxon>
        <taxon>Bacillati</taxon>
        <taxon>Actinomycetota</taxon>
        <taxon>Actinomycetes</taxon>
        <taxon>Kitasatosporales</taxon>
        <taxon>Streptomycetaceae</taxon>
        <taxon>Streptomyces</taxon>
    </lineage>
</organism>
<reference evidence="3" key="1">
    <citation type="submission" date="2022-10" db="EMBL/GenBank/DDBJ databases">
        <title>The complete genomes of actinobacterial strains from the NBC collection.</title>
        <authorList>
            <person name="Joergensen T.S."/>
            <person name="Alvarez Arevalo M."/>
            <person name="Sterndorff E.B."/>
            <person name="Faurdal D."/>
            <person name="Vuksanovic O."/>
            <person name="Mourched A.-S."/>
            <person name="Charusanti P."/>
            <person name="Shaw S."/>
            <person name="Blin K."/>
            <person name="Weber T."/>
        </authorList>
    </citation>
    <scope>NUCLEOTIDE SEQUENCE</scope>
    <source>
        <strain evidence="3">NBC_00049</strain>
    </source>
</reference>
<dbReference type="EMBL" id="CP108264">
    <property type="protein sequence ID" value="WTU73150.1"/>
    <property type="molecule type" value="Genomic_DNA"/>
</dbReference>
<proteinExistence type="predicted"/>
<keyword evidence="2" id="KW-1133">Transmembrane helix</keyword>
<feature type="transmembrane region" description="Helical" evidence="2">
    <location>
        <begin position="112"/>
        <end position="133"/>
    </location>
</feature>
<evidence type="ECO:0000313" key="3">
    <source>
        <dbReference type="EMBL" id="WTU73150.1"/>
    </source>
</evidence>
<evidence type="ECO:0000256" key="1">
    <source>
        <dbReference type="SAM" id="MobiDB-lite"/>
    </source>
</evidence>
<feature type="transmembrane region" description="Helical" evidence="2">
    <location>
        <begin position="314"/>
        <end position="334"/>
    </location>
</feature>
<evidence type="ECO:0000256" key="2">
    <source>
        <dbReference type="SAM" id="Phobius"/>
    </source>
</evidence>
<feature type="transmembrane region" description="Helical" evidence="2">
    <location>
        <begin position="9"/>
        <end position="35"/>
    </location>
</feature>
<dbReference type="InterPro" id="IPR047724">
    <property type="entry name" value="Streptophobe"/>
</dbReference>
<feature type="transmembrane region" description="Helical" evidence="2">
    <location>
        <begin position="218"/>
        <end position="242"/>
    </location>
</feature>
<protein>
    <submittedName>
        <fullName evidence="3">Streptophobe family protein</fullName>
    </submittedName>
</protein>
<dbReference type="AlphaFoldDB" id="A0AAU2JK97"/>
<keyword evidence="2" id="KW-0472">Membrane</keyword>
<dbReference type="NCBIfam" id="NF038391">
    <property type="entry name" value="streptophobe"/>
    <property type="match status" value="1"/>
</dbReference>
<feature type="compositionally biased region" description="Low complexity" evidence="1">
    <location>
        <begin position="500"/>
        <end position="510"/>
    </location>
</feature>
<feature type="region of interest" description="Disordered" evidence="1">
    <location>
        <begin position="419"/>
        <end position="574"/>
    </location>
</feature>
<sequence length="574" mass="55797">MRRIRWGDVLLSGVAAVGWSVIVMAAVAGLGLHLLGADATGGSLGPMTAAVVALAMGGTVTPSGDISVFGVTGPDAVTSLDVTPLGVTLAGALVLAAVFLRSLRAGAPAGELVARGAVVAALMVGTAGALAWAGHDAVTLDGPRLPKVPPKVEIPGIGDVGGLLPDRIGELIETRARVGFSVELAPTLVGAGVWVSAVLAVALLVSRRGPAAFARLRPAASAVVAMLLVAVVAGLAAAMWAASGDQHPRQVAGAALLGAPNGAWLGVLLGLFVPLHGRATGTPARLLPDPLDELLVSSREPVTLSRLAEYDGRVWLLVAGVGLLLLYAGALAAVRTPGRGTAQCAARLAAVTGAASVVLVWLTGFSADASLAVLGVDAVDAGVELWADPLYALVLGAAWGGAAGAAGALLTRRLRPAADRPGAFAGPPAGPGGAGRPGGAGPSGWPGGPGAPGRPGGSGASGRAGGPAASGGRGGPGGSGAPGGGSGARGRPGRRREPDPAAGPDAPTAPYGGGAPGGRGHRPAPEPDGSWDVTVTGFPPGPPRGPRAPKPPRRPPFTPPPPPAPPPPPPPPAP</sequence>
<feature type="transmembrane region" description="Helical" evidence="2">
    <location>
        <begin position="184"/>
        <end position="206"/>
    </location>
</feature>
<feature type="transmembrane region" description="Helical" evidence="2">
    <location>
        <begin position="82"/>
        <end position="100"/>
    </location>
</feature>
<accession>A0AAU2JK97</accession>
<feature type="transmembrane region" description="Helical" evidence="2">
    <location>
        <begin position="346"/>
        <end position="367"/>
    </location>
</feature>
<feature type="compositionally biased region" description="Pro residues" evidence="1">
    <location>
        <begin position="539"/>
        <end position="574"/>
    </location>
</feature>